<dbReference type="Proteomes" id="UP000178040">
    <property type="component" value="Unassembled WGS sequence"/>
</dbReference>
<evidence type="ECO:0000313" key="2">
    <source>
        <dbReference type="Proteomes" id="UP000178040"/>
    </source>
</evidence>
<reference evidence="1 2" key="1">
    <citation type="journal article" date="2016" name="Nat. Commun.">
        <title>Thousands of microbial genomes shed light on interconnected biogeochemical processes in an aquifer system.</title>
        <authorList>
            <person name="Anantharaman K."/>
            <person name="Brown C.T."/>
            <person name="Hug L.A."/>
            <person name="Sharon I."/>
            <person name="Castelle C.J."/>
            <person name="Probst A.J."/>
            <person name="Thomas B.C."/>
            <person name="Singh A."/>
            <person name="Wilkins M.J."/>
            <person name="Karaoz U."/>
            <person name="Brodie E.L."/>
            <person name="Williams K.H."/>
            <person name="Hubbard S.S."/>
            <person name="Banfield J.F."/>
        </authorList>
    </citation>
    <scope>NUCLEOTIDE SEQUENCE [LARGE SCALE GENOMIC DNA]</scope>
</reference>
<organism evidence="1 2">
    <name type="scientific">Candidatus Roizmanbacteria bacterium RIFCSPLOWO2_01_FULL_37_16</name>
    <dbReference type="NCBI Taxonomy" id="1802058"/>
    <lineage>
        <taxon>Bacteria</taxon>
        <taxon>Candidatus Roizmaniibacteriota</taxon>
    </lineage>
</organism>
<protein>
    <submittedName>
        <fullName evidence="1">Uncharacterized protein</fullName>
    </submittedName>
</protein>
<dbReference type="EMBL" id="MGAI01000023">
    <property type="protein sequence ID" value="OGK44706.1"/>
    <property type="molecule type" value="Genomic_DNA"/>
</dbReference>
<proteinExistence type="predicted"/>
<sequence length="62" mass="7413">MKVLQGMWGVQPFYTAKISFFQKLIYLVYKSFLLIRKNRLISVIQDCQNNLEVSEIRNILFL</sequence>
<gene>
    <name evidence="1" type="ORF">A3B40_04935</name>
</gene>
<comment type="caution">
    <text evidence="1">The sequence shown here is derived from an EMBL/GenBank/DDBJ whole genome shotgun (WGS) entry which is preliminary data.</text>
</comment>
<accession>A0A1F7IMU3</accession>
<dbReference type="AlphaFoldDB" id="A0A1F7IMU3"/>
<evidence type="ECO:0000313" key="1">
    <source>
        <dbReference type="EMBL" id="OGK44706.1"/>
    </source>
</evidence>
<name>A0A1F7IMU3_9BACT</name>